<reference evidence="2 3" key="1">
    <citation type="submission" date="2023-05" db="EMBL/GenBank/DDBJ databases">
        <title>Xanthomonas rydalmerenesis sp. nov., a novel Xanthomonas species isolated from Fragaria x ananassa.</title>
        <authorList>
            <person name="McKnight D.J.E."/>
            <person name="Wong-Bajracharya J."/>
            <person name="Okoh E.B."/>
            <person name="Snijders F."/>
            <person name="Lidbetter F."/>
            <person name="Webster J."/>
            <person name="Djordjevic S.P."/>
            <person name="Bogema D.R."/>
            <person name="Chapman T.A."/>
        </authorList>
    </citation>
    <scope>NUCLEOTIDE SEQUENCE [LARGE SCALE GENOMIC DNA]</scope>
    <source>
        <strain evidence="2 3">DAR34883</strain>
    </source>
</reference>
<proteinExistence type="predicted"/>
<dbReference type="Pfam" id="PF20335">
    <property type="entry name" value="DUF6630"/>
    <property type="match status" value="1"/>
</dbReference>
<sequence>MHPARDSWTSICDTVAPEDHDLGDDVALAVEAPARYLQRFEESLFERGIEEPHQVTPWLALVDGLIARRLCTEVDWKVDAADLAHALGELRPLAGMRNVLSPLAASQTRNEEALTLAARCLHAQGMALIHLDIDSDSYPLLVVPVDRGEATRRMAEALGERAAAL</sequence>
<feature type="domain" description="DUF6630" evidence="1">
    <location>
        <begin position="8"/>
        <end position="161"/>
    </location>
</feature>
<organism evidence="2 3">
    <name type="scientific">Xanthomonas rydalmerensis</name>
    <dbReference type="NCBI Taxonomy" id="3046274"/>
    <lineage>
        <taxon>Bacteria</taxon>
        <taxon>Pseudomonadati</taxon>
        <taxon>Pseudomonadota</taxon>
        <taxon>Gammaproteobacteria</taxon>
        <taxon>Lysobacterales</taxon>
        <taxon>Lysobacteraceae</taxon>
        <taxon>Xanthomonas</taxon>
    </lineage>
</organism>
<evidence type="ECO:0000259" key="1">
    <source>
        <dbReference type="Pfam" id="PF20335"/>
    </source>
</evidence>
<protein>
    <recommendedName>
        <fullName evidence="1">DUF6630 domain-containing protein</fullName>
    </recommendedName>
</protein>
<dbReference type="Proteomes" id="UP001302020">
    <property type="component" value="Chromosome"/>
</dbReference>
<evidence type="ECO:0000313" key="3">
    <source>
        <dbReference type="Proteomes" id="UP001302020"/>
    </source>
</evidence>
<accession>A0ABZ0JMD4</accession>
<dbReference type="EMBL" id="CP126172">
    <property type="protein sequence ID" value="WOS40185.1"/>
    <property type="molecule type" value="Genomic_DNA"/>
</dbReference>
<name>A0ABZ0JMD4_9XANT</name>
<dbReference type="InterPro" id="IPR046582">
    <property type="entry name" value="DUF6630"/>
</dbReference>
<dbReference type="RefSeq" id="WP_160966659.1">
    <property type="nucleotide sequence ID" value="NZ_CP126170.1"/>
</dbReference>
<evidence type="ECO:0000313" key="2">
    <source>
        <dbReference type="EMBL" id="WOS40185.1"/>
    </source>
</evidence>
<keyword evidence="3" id="KW-1185">Reference proteome</keyword>
<gene>
    <name evidence="2" type="ORF">QN243_17560</name>
</gene>